<feature type="repeat" description="ANK" evidence="3">
    <location>
        <begin position="3"/>
        <end position="35"/>
    </location>
</feature>
<dbReference type="SMART" id="SM00248">
    <property type="entry name" value="ANK"/>
    <property type="match status" value="2"/>
</dbReference>
<dbReference type="InterPro" id="IPR036770">
    <property type="entry name" value="Ankyrin_rpt-contain_sf"/>
</dbReference>
<dbReference type="PANTHER" id="PTHR24171:SF8">
    <property type="entry name" value="BRCA1-ASSOCIATED RING DOMAIN PROTEIN 1"/>
    <property type="match status" value="1"/>
</dbReference>
<dbReference type="Gene3D" id="1.25.40.20">
    <property type="entry name" value="Ankyrin repeat-containing domain"/>
    <property type="match status" value="1"/>
</dbReference>
<dbReference type="SUPFAM" id="SSF48403">
    <property type="entry name" value="Ankyrin repeat"/>
    <property type="match status" value="1"/>
</dbReference>
<accession>A0A292PQZ7</accession>
<proteinExistence type="predicted"/>
<protein>
    <submittedName>
        <fullName evidence="4">Uncharacterized protein</fullName>
    </submittedName>
</protein>
<evidence type="ECO:0000256" key="3">
    <source>
        <dbReference type="PROSITE-ProRule" id="PRU00023"/>
    </source>
</evidence>
<feature type="non-terminal residue" evidence="4">
    <location>
        <position position="65"/>
    </location>
</feature>
<reference evidence="4" key="1">
    <citation type="submission" date="2015-10" db="EMBL/GenBank/DDBJ databases">
        <authorList>
            <person name="Regsiter A."/>
            <person name="william w."/>
        </authorList>
    </citation>
    <scope>NUCLEOTIDE SEQUENCE</scope>
    <source>
        <strain evidence="4">Montdore</strain>
    </source>
</reference>
<feature type="non-terminal residue" evidence="4">
    <location>
        <position position="1"/>
    </location>
</feature>
<gene>
    <name evidence="4" type="ORF">GSTUAT00007006001</name>
</gene>
<evidence type="ECO:0000313" key="4">
    <source>
        <dbReference type="EMBL" id="CUS08887.1"/>
    </source>
</evidence>
<evidence type="ECO:0000313" key="5">
    <source>
        <dbReference type="Proteomes" id="UP001412239"/>
    </source>
</evidence>
<keyword evidence="1" id="KW-0677">Repeat</keyword>
<keyword evidence="5" id="KW-1185">Reference proteome</keyword>
<dbReference type="InterPro" id="IPR002110">
    <property type="entry name" value="Ankyrin_rpt"/>
</dbReference>
<dbReference type="Pfam" id="PF12796">
    <property type="entry name" value="Ank_2"/>
    <property type="match status" value="1"/>
</dbReference>
<keyword evidence="2 3" id="KW-0040">ANK repeat</keyword>
<evidence type="ECO:0000256" key="2">
    <source>
        <dbReference type="ARBA" id="ARBA00023043"/>
    </source>
</evidence>
<organism evidence="4 5">
    <name type="scientific">Tuber aestivum</name>
    <name type="common">summer truffle</name>
    <dbReference type="NCBI Taxonomy" id="59557"/>
    <lineage>
        <taxon>Eukaryota</taxon>
        <taxon>Fungi</taxon>
        <taxon>Dikarya</taxon>
        <taxon>Ascomycota</taxon>
        <taxon>Pezizomycotina</taxon>
        <taxon>Pezizomycetes</taxon>
        <taxon>Pezizales</taxon>
        <taxon>Tuberaceae</taxon>
        <taxon>Tuber</taxon>
    </lineage>
</organism>
<sequence length="65" mass="6707">GGFRGNALQAAASRGNESVVRLLLERGAEVNAQGGFHGNALKAAKVSRHESIAQLLLSHGADQSL</sequence>
<dbReference type="GO" id="GO:0004842">
    <property type="term" value="F:ubiquitin-protein transferase activity"/>
    <property type="evidence" value="ECO:0007669"/>
    <property type="project" value="TreeGrafter"/>
</dbReference>
<name>A0A292PQZ7_9PEZI</name>
<dbReference type="PROSITE" id="PS50297">
    <property type="entry name" value="ANK_REP_REGION"/>
    <property type="match status" value="1"/>
</dbReference>
<evidence type="ECO:0000256" key="1">
    <source>
        <dbReference type="ARBA" id="ARBA00022737"/>
    </source>
</evidence>
<dbReference type="EMBL" id="LN891107">
    <property type="protein sequence ID" value="CUS08887.1"/>
    <property type="molecule type" value="Genomic_DNA"/>
</dbReference>
<dbReference type="AlphaFoldDB" id="A0A292PQZ7"/>
<dbReference type="PROSITE" id="PS50088">
    <property type="entry name" value="ANK_REPEAT"/>
    <property type="match status" value="1"/>
</dbReference>
<dbReference type="GO" id="GO:0085020">
    <property type="term" value="P:protein K6-linked ubiquitination"/>
    <property type="evidence" value="ECO:0007669"/>
    <property type="project" value="TreeGrafter"/>
</dbReference>
<dbReference type="PANTHER" id="PTHR24171">
    <property type="entry name" value="ANKYRIN REPEAT DOMAIN-CONTAINING PROTEIN 39-RELATED"/>
    <property type="match status" value="1"/>
</dbReference>
<dbReference type="Proteomes" id="UP001412239">
    <property type="component" value="Unassembled WGS sequence"/>
</dbReference>